<keyword evidence="10" id="KW-1185">Reference proteome</keyword>
<evidence type="ECO:0000256" key="5">
    <source>
        <dbReference type="ARBA" id="ARBA00023157"/>
    </source>
</evidence>
<keyword evidence="2" id="KW-1003">Cell membrane</keyword>
<reference evidence="9 10" key="1">
    <citation type="submission" date="2009-06" db="EMBL/GenBank/DDBJ databases">
        <title>The Genome Sequence of Loxodonta africana (African elephant).</title>
        <authorList>
            <person name="Di Palma F."/>
            <person name="Heiman D."/>
            <person name="Young S."/>
            <person name="Johnson J."/>
            <person name="Lander E.S."/>
            <person name="Lindblad-Toh K."/>
        </authorList>
    </citation>
    <scope>NUCLEOTIDE SEQUENCE [LARGE SCALE GENOMIC DNA]</scope>
    <source>
        <strain evidence="9 10">Isolate ISIS603380</strain>
    </source>
</reference>
<dbReference type="SUPFAM" id="SSF48726">
    <property type="entry name" value="Immunoglobulin"/>
    <property type="match status" value="2"/>
</dbReference>
<evidence type="ECO:0000313" key="9">
    <source>
        <dbReference type="Ensembl" id="ENSLAFP00000003520.3"/>
    </source>
</evidence>
<dbReference type="InterPro" id="IPR003598">
    <property type="entry name" value="Ig_sub2"/>
</dbReference>
<dbReference type="GO" id="GO:0009897">
    <property type="term" value="C:external side of plasma membrane"/>
    <property type="evidence" value="ECO:0007669"/>
    <property type="project" value="TreeGrafter"/>
</dbReference>
<evidence type="ECO:0000256" key="2">
    <source>
        <dbReference type="ARBA" id="ARBA00022475"/>
    </source>
</evidence>
<dbReference type="GO" id="GO:0019863">
    <property type="term" value="F:IgE binding"/>
    <property type="evidence" value="ECO:0007669"/>
    <property type="project" value="Ensembl"/>
</dbReference>
<dbReference type="PANTHER" id="PTHR11481">
    <property type="entry name" value="IMMUNOGLOBULIN FC RECEPTOR"/>
    <property type="match status" value="1"/>
</dbReference>
<reference evidence="9" key="2">
    <citation type="submission" date="2025-08" db="UniProtKB">
        <authorList>
            <consortium name="Ensembl"/>
        </authorList>
    </citation>
    <scope>IDENTIFICATION</scope>
    <source>
        <strain evidence="9">Isolate ISIS603380</strain>
    </source>
</reference>
<proteinExistence type="predicted"/>
<dbReference type="eggNOG" id="ENOG502RTXR">
    <property type="taxonomic scope" value="Eukaryota"/>
</dbReference>
<dbReference type="SMART" id="SM00409">
    <property type="entry name" value="IG"/>
    <property type="match status" value="2"/>
</dbReference>
<accession>G3STV3</accession>
<keyword evidence="3" id="KW-0732">Signal</keyword>
<dbReference type="AlphaFoldDB" id="G3STV3"/>
<feature type="domain" description="Ig-like" evidence="8">
    <location>
        <begin position="102"/>
        <end position="186"/>
    </location>
</feature>
<keyword evidence="7" id="KW-0812">Transmembrane</keyword>
<dbReference type="STRING" id="9785.ENSLAFP00000003520"/>
<dbReference type="Proteomes" id="UP000007646">
    <property type="component" value="Unassembled WGS sequence"/>
</dbReference>
<dbReference type="GeneTree" id="ENSGT01050000244808"/>
<dbReference type="CDD" id="cd05753">
    <property type="entry name" value="Ig2_FcgammaR_like"/>
    <property type="match status" value="1"/>
</dbReference>
<dbReference type="InterPro" id="IPR050488">
    <property type="entry name" value="Ig_Fc_receptor"/>
</dbReference>
<comment type="subcellular location">
    <subcellularLocation>
        <location evidence="1">Cell membrane</location>
    </subcellularLocation>
</comment>
<organism evidence="9 10">
    <name type="scientific">Loxodonta africana</name>
    <name type="common">African elephant</name>
    <dbReference type="NCBI Taxonomy" id="9785"/>
    <lineage>
        <taxon>Eukaryota</taxon>
        <taxon>Metazoa</taxon>
        <taxon>Chordata</taxon>
        <taxon>Craniata</taxon>
        <taxon>Vertebrata</taxon>
        <taxon>Euteleostomi</taxon>
        <taxon>Mammalia</taxon>
        <taxon>Eutheria</taxon>
        <taxon>Afrotheria</taxon>
        <taxon>Proboscidea</taxon>
        <taxon>Elephantidae</taxon>
        <taxon>Loxodonta</taxon>
    </lineage>
</organism>
<dbReference type="FunFam" id="2.60.40.10:FF:000356">
    <property type="entry name" value="Low affinity immunoglobulin gamma Fc region receptor III-A"/>
    <property type="match status" value="1"/>
</dbReference>
<dbReference type="Gene3D" id="2.60.40.10">
    <property type="entry name" value="Immunoglobulins"/>
    <property type="match status" value="2"/>
</dbReference>
<evidence type="ECO:0000256" key="1">
    <source>
        <dbReference type="ARBA" id="ARBA00004236"/>
    </source>
</evidence>
<evidence type="ECO:0000256" key="6">
    <source>
        <dbReference type="ARBA" id="ARBA00023180"/>
    </source>
</evidence>
<dbReference type="PANTHER" id="PTHR11481:SF12">
    <property type="entry name" value="HIGH AFFINITY IMMUNOGLOBULIN EPSILON RECEPTOR SUBUNIT ALPHA"/>
    <property type="match status" value="1"/>
</dbReference>
<evidence type="ECO:0000256" key="3">
    <source>
        <dbReference type="ARBA" id="ARBA00022729"/>
    </source>
</evidence>
<dbReference type="Pfam" id="PF13927">
    <property type="entry name" value="Ig_3"/>
    <property type="match status" value="1"/>
</dbReference>
<gene>
    <name evidence="9" type="primary">FCER1A</name>
</gene>
<keyword evidence="4 7" id="KW-0472">Membrane</keyword>
<reference evidence="9" key="3">
    <citation type="submission" date="2025-09" db="UniProtKB">
        <authorList>
            <consortium name="Ensembl"/>
        </authorList>
    </citation>
    <scope>IDENTIFICATION</scope>
    <source>
        <strain evidence="9">Isolate ISIS603380</strain>
    </source>
</reference>
<dbReference type="Pfam" id="PF13895">
    <property type="entry name" value="Ig_2"/>
    <property type="match status" value="1"/>
</dbReference>
<dbReference type="GO" id="GO:0043308">
    <property type="term" value="P:eosinophil degranulation"/>
    <property type="evidence" value="ECO:0007669"/>
    <property type="project" value="Ensembl"/>
</dbReference>
<sequence length="253" mass="29456">VSVGRPALLWIALLLFSLYIFCTPFIWKSIISLNPPWNRIFIGENVKLTCNVDKSLEVNTTKWFHNGTILPETTSSLNIVNASIQDSGEYLCQNKKRNLSKPVYLEVFSDWLLLQVPTETMTEGKPFLIRCHSWKNWNTYKVIYYKDGEAIKYWYENHNLSVPKATLKNSGTYHCEGFIEKLRRISDPLNITVQATVAQQIDNFWVQFFIPLLVGMMFTVDTGLFIVTQQEFKLFLKIKRTRKGNKLQHPKPK</sequence>
<dbReference type="SMART" id="SM00408">
    <property type="entry name" value="IGc2"/>
    <property type="match status" value="2"/>
</dbReference>
<dbReference type="GO" id="GO:0016068">
    <property type="term" value="P:type I hypersensitivity"/>
    <property type="evidence" value="ECO:0007669"/>
    <property type="project" value="Ensembl"/>
</dbReference>
<dbReference type="FunFam" id="2.60.40.10:FF:000217">
    <property type="entry name" value="High affinity immunoglobulin gamma Fc receptor I"/>
    <property type="match status" value="1"/>
</dbReference>
<evidence type="ECO:0000256" key="7">
    <source>
        <dbReference type="SAM" id="Phobius"/>
    </source>
</evidence>
<dbReference type="InterPro" id="IPR036179">
    <property type="entry name" value="Ig-like_dom_sf"/>
</dbReference>
<keyword evidence="5" id="KW-1015">Disulfide bond</keyword>
<evidence type="ECO:0000256" key="4">
    <source>
        <dbReference type="ARBA" id="ARBA00023136"/>
    </source>
</evidence>
<dbReference type="InParanoid" id="G3STV3"/>
<dbReference type="Ensembl" id="ENSLAFT00000004221.3">
    <property type="protein sequence ID" value="ENSLAFP00000003520.3"/>
    <property type="gene ID" value="ENSLAFG00000004222.3"/>
</dbReference>
<dbReference type="PROSITE" id="PS50835">
    <property type="entry name" value="IG_LIKE"/>
    <property type="match status" value="2"/>
</dbReference>
<dbReference type="GO" id="GO:0043303">
    <property type="term" value="P:mast cell degranulation"/>
    <property type="evidence" value="ECO:0007669"/>
    <property type="project" value="Ensembl"/>
</dbReference>
<feature type="domain" description="Ig-like" evidence="8">
    <location>
        <begin position="24"/>
        <end position="93"/>
    </location>
</feature>
<name>G3STV3_LOXAF</name>
<dbReference type="FunCoup" id="G3STV3">
    <property type="interactions" value="43"/>
</dbReference>
<dbReference type="HOGENOM" id="CLU_023383_1_0_1"/>
<evidence type="ECO:0000259" key="8">
    <source>
        <dbReference type="PROSITE" id="PS50835"/>
    </source>
</evidence>
<dbReference type="InterPro" id="IPR007110">
    <property type="entry name" value="Ig-like_dom"/>
</dbReference>
<keyword evidence="6" id="KW-0325">Glycoprotein</keyword>
<dbReference type="OMA" id="LIRCHSW"/>
<protein>
    <submittedName>
        <fullName evidence="9">Fc epsilon receptor Ia</fullName>
    </submittedName>
</protein>
<keyword evidence="7" id="KW-1133">Transmembrane helix</keyword>
<feature type="transmembrane region" description="Helical" evidence="7">
    <location>
        <begin position="7"/>
        <end position="27"/>
    </location>
</feature>
<dbReference type="InterPro" id="IPR003599">
    <property type="entry name" value="Ig_sub"/>
</dbReference>
<dbReference type="InterPro" id="IPR013783">
    <property type="entry name" value="Ig-like_fold"/>
</dbReference>
<evidence type="ECO:0000313" key="10">
    <source>
        <dbReference type="Proteomes" id="UP000007646"/>
    </source>
</evidence>
<dbReference type="GO" id="GO:0042092">
    <property type="term" value="P:type 2 immune response"/>
    <property type="evidence" value="ECO:0007669"/>
    <property type="project" value="Ensembl"/>
</dbReference>
<feature type="transmembrane region" description="Helical" evidence="7">
    <location>
        <begin position="204"/>
        <end position="227"/>
    </location>
</feature>
<dbReference type="GO" id="GO:0019768">
    <property type="term" value="F:high-affinity IgE receptor activity"/>
    <property type="evidence" value="ECO:0007669"/>
    <property type="project" value="Ensembl"/>
</dbReference>